<evidence type="ECO:0000313" key="4">
    <source>
        <dbReference type="EMBL" id="TQN37966.1"/>
    </source>
</evidence>
<dbReference type="CDD" id="cd00229">
    <property type="entry name" value="SGNH_hydrolase"/>
    <property type="match status" value="1"/>
</dbReference>
<comment type="caution">
    <text evidence="4">The sequence shown here is derived from an EMBL/GenBank/DDBJ whole genome shotgun (WGS) entry which is preliminary data.</text>
</comment>
<feature type="transmembrane region" description="Helical" evidence="2">
    <location>
        <begin position="23"/>
        <end position="44"/>
    </location>
</feature>
<dbReference type="Proteomes" id="UP000319865">
    <property type="component" value="Unassembled WGS sequence"/>
</dbReference>
<evidence type="ECO:0000256" key="1">
    <source>
        <dbReference type="SAM" id="MobiDB-lite"/>
    </source>
</evidence>
<dbReference type="PANTHER" id="PTHR43784:SF2">
    <property type="entry name" value="GDSL-LIKE LIPASE_ACYLHYDROLASE, PUTATIVE (AFU_ORTHOLOGUE AFUA_2G00820)-RELATED"/>
    <property type="match status" value="1"/>
</dbReference>
<evidence type="ECO:0000313" key="5">
    <source>
        <dbReference type="Proteomes" id="UP000319865"/>
    </source>
</evidence>
<dbReference type="AlphaFoldDB" id="A0A543P1H8"/>
<dbReference type="Pfam" id="PF13472">
    <property type="entry name" value="Lipase_GDSL_2"/>
    <property type="match status" value="1"/>
</dbReference>
<dbReference type="InterPro" id="IPR036514">
    <property type="entry name" value="SGNH_hydro_sf"/>
</dbReference>
<dbReference type="GO" id="GO:0016787">
    <property type="term" value="F:hydrolase activity"/>
    <property type="evidence" value="ECO:0007669"/>
    <property type="project" value="UniProtKB-KW"/>
</dbReference>
<name>A0A543P1H8_9ACTN</name>
<dbReference type="Gene3D" id="3.40.50.1110">
    <property type="entry name" value="SGNH hydrolase"/>
    <property type="match status" value="1"/>
</dbReference>
<keyword evidence="2" id="KW-0812">Transmembrane</keyword>
<evidence type="ECO:0000256" key="2">
    <source>
        <dbReference type="SAM" id="Phobius"/>
    </source>
</evidence>
<dbReference type="OrthoDB" id="8215557at2"/>
<keyword evidence="4" id="KW-0378">Hydrolase</keyword>
<keyword evidence="2" id="KW-0472">Membrane</keyword>
<proteinExistence type="predicted"/>
<accession>A0A543P1H8</accession>
<dbReference type="InterPro" id="IPR013830">
    <property type="entry name" value="SGNH_hydro"/>
</dbReference>
<keyword evidence="2" id="KW-1133">Transmembrane helix</keyword>
<sequence length="284" mass="29085">MARAPDGPGFFARLPLPSRTEGLVILVVLLVTAIAVGASAWYAGNRTPPAFDPPADAGSSAEATAGPTAGTTARTTAPTTERAPVLAVYGDWYVSGTDQGGVGPAGWPAIVSQRIGAEATVPHAAPAAGYAAESATGDTFLTLAQNTPEPTADVTIVFGSRNDYLSTPAEITAAATRTFETIRATAPQTELLVIGPAWTDAAVPPELLPVRDAVQQAAAAAGATFVDPIAERWFFDDTGLISTDLISPTDAGHVYLADRIEPVVRQLLAEAPDLDPATAATPSD</sequence>
<dbReference type="InterPro" id="IPR053140">
    <property type="entry name" value="GDSL_Rv0518-like"/>
</dbReference>
<dbReference type="RefSeq" id="WP_142027856.1">
    <property type="nucleotide sequence ID" value="NZ_VFQE01000002.1"/>
</dbReference>
<evidence type="ECO:0000259" key="3">
    <source>
        <dbReference type="Pfam" id="PF13472"/>
    </source>
</evidence>
<gene>
    <name evidence="4" type="ORF">FHU33_4643</name>
</gene>
<dbReference type="PANTHER" id="PTHR43784">
    <property type="entry name" value="GDSL-LIKE LIPASE/ACYLHYDROLASE, PUTATIVE (AFU_ORTHOLOGUE AFUA_2G00820)-RELATED"/>
    <property type="match status" value="1"/>
</dbReference>
<feature type="region of interest" description="Disordered" evidence="1">
    <location>
        <begin position="52"/>
        <end position="79"/>
    </location>
</feature>
<feature type="domain" description="SGNH hydrolase-type esterase" evidence="3">
    <location>
        <begin position="91"/>
        <end position="253"/>
    </location>
</feature>
<organism evidence="4 5">
    <name type="scientific">Blastococcus colisei</name>
    <dbReference type="NCBI Taxonomy" id="1564162"/>
    <lineage>
        <taxon>Bacteria</taxon>
        <taxon>Bacillati</taxon>
        <taxon>Actinomycetota</taxon>
        <taxon>Actinomycetes</taxon>
        <taxon>Geodermatophilales</taxon>
        <taxon>Geodermatophilaceae</taxon>
        <taxon>Blastococcus</taxon>
    </lineage>
</organism>
<protein>
    <submittedName>
        <fullName evidence="4">GDSL-like lipase/acylhydrolase family protein</fullName>
    </submittedName>
</protein>
<reference evidence="4 5" key="1">
    <citation type="submission" date="2019-06" db="EMBL/GenBank/DDBJ databases">
        <title>Sequencing the genomes of 1000 actinobacteria strains.</title>
        <authorList>
            <person name="Klenk H.-P."/>
        </authorList>
    </citation>
    <scope>NUCLEOTIDE SEQUENCE [LARGE SCALE GENOMIC DNA]</scope>
    <source>
        <strain evidence="4 5">DSM 46837</strain>
    </source>
</reference>
<dbReference type="EMBL" id="VFQE01000002">
    <property type="protein sequence ID" value="TQN37966.1"/>
    <property type="molecule type" value="Genomic_DNA"/>
</dbReference>
<dbReference type="SUPFAM" id="SSF52266">
    <property type="entry name" value="SGNH hydrolase"/>
    <property type="match status" value="1"/>
</dbReference>
<keyword evidence="5" id="KW-1185">Reference proteome</keyword>
<feature type="compositionally biased region" description="Low complexity" evidence="1">
    <location>
        <begin position="57"/>
        <end position="79"/>
    </location>
</feature>